<proteinExistence type="predicted"/>
<dbReference type="InterPro" id="IPR002931">
    <property type="entry name" value="Transglutaminase-like"/>
</dbReference>
<dbReference type="Proteomes" id="UP001565200">
    <property type="component" value="Unassembled WGS sequence"/>
</dbReference>
<dbReference type="EMBL" id="JBCLPP010000015">
    <property type="protein sequence ID" value="MEY8245320.1"/>
    <property type="molecule type" value="Genomic_DNA"/>
</dbReference>
<comment type="caution">
    <text evidence="2">The sequence shown here is derived from an EMBL/GenBank/DDBJ whole genome shotgun (WGS) entry which is preliminary data.</text>
</comment>
<dbReference type="InterPro" id="IPR038765">
    <property type="entry name" value="Papain-like_cys_pep_sf"/>
</dbReference>
<accession>A0ABV4CXR4</accession>
<protein>
    <submittedName>
        <fullName evidence="2">Transglutaminase domain-containing protein</fullName>
    </submittedName>
</protein>
<dbReference type="Gene3D" id="2.60.120.1130">
    <property type="match status" value="1"/>
</dbReference>
<dbReference type="Gene3D" id="2.60.40.3140">
    <property type="match status" value="1"/>
</dbReference>
<evidence type="ECO:0000313" key="2">
    <source>
        <dbReference type="EMBL" id="MEY8245320.1"/>
    </source>
</evidence>
<name>A0ABV4CXR4_9BACT</name>
<organism evidence="2 3">
    <name type="scientific">Heminiphilus faecis</name>
    <dbReference type="NCBI Taxonomy" id="2601703"/>
    <lineage>
        <taxon>Bacteria</taxon>
        <taxon>Pseudomonadati</taxon>
        <taxon>Bacteroidota</taxon>
        <taxon>Bacteroidia</taxon>
        <taxon>Bacteroidales</taxon>
        <taxon>Muribaculaceae</taxon>
        <taxon>Heminiphilus</taxon>
    </lineage>
</organism>
<sequence>MEKEDNVVIISCRDEYTVGDNKNTLTVKNTIAREYEATRKSENIQPHIYYNNVISLDKAAGGKAQYRNVNNPMVFHDDSKVCYFDIWLSEKGKKAKTEFRRTFNDPAYFTKVFIQEEYPVKSKSIVFKIPSSMARLKLIDKNFGNLGIIREDIQHSDGSRTVTYSIDNMPALKEEPGTPRPMSAEPYILVAGYFNGVPELYKWHHERSIVDETIPDMDSLMGEIMGEECEECDTLETVYRWVQRNIRYIAYEEGDAGYRPDTPAEVVRKRYGDCKGMSTLLASLLRHNGYDAHVASTGTNAIPFLIGEVPSLAATDHMICVTYHNGDTLYLDATNEYIHPQHIPSSIQGKDVLVDRGDDYELYRIPRLPANAAADTLAYGYNIIDGALVGAAGRTFTGDMKEYFMTSLNSIKKERQTDAIAKALIPGTQADVNREHTYFYPDIDGGRLAVIAGVIINRNAVTAADDRLYIDLNTANDPFTARIDTKERKNDYELPFRAVIFREVSLTAPDTYDITYVPDNFSVEIAQGRFSCRYKRNGQKVTLYKIMELEDTRIPLADIDRWNKTVSEWNNACNRQIELTLKK</sequence>
<feature type="domain" description="Transglutaminase-like" evidence="1">
    <location>
        <begin position="222"/>
        <end position="296"/>
    </location>
</feature>
<dbReference type="Gene3D" id="3.10.620.30">
    <property type="match status" value="1"/>
</dbReference>
<reference evidence="2 3" key="1">
    <citation type="submission" date="2024-03" db="EMBL/GenBank/DDBJ databases">
        <title>Mouse gut bacterial collection (mGBC) of GemPharmatech.</title>
        <authorList>
            <person name="He Y."/>
            <person name="Dong L."/>
            <person name="Wu D."/>
            <person name="Gao X."/>
            <person name="Lin Z."/>
        </authorList>
    </citation>
    <scope>NUCLEOTIDE SEQUENCE [LARGE SCALE GENOMIC DNA]</scope>
    <source>
        <strain evidence="2 3">54-13</strain>
    </source>
</reference>
<evidence type="ECO:0000313" key="3">
    <source>
        <dbReference type="Proteomes" id="UP001565200"/>
    </source>
</evidence>
<keyword evidence="3" id="KW-1185">Reference proteome</keyword>
<gene>
    <name evidence="2" type="ORF">AAK873_06775</name>
</gene>
<evidence type="ECO:0000259" key="1">
    <source>
        <dbReference type="Pfam" id="PF01841"/>
    </source>
</evidence>
<dbReference type="Pfam" id="PF01841">
    <property type="entry name" value="Transglut_core"/>
    <property type="match status" value="1"/>
</dbReference>
<dbReference type="RefSeq" id="WP_369863396.1">
    <property type="nucleotide sequence ID" value="NZ_JBCLPP010000015.1"/>
</dbReference>
<dbReference type="SUPFAM" id="SSF54001">
    <property type="entry name" value="Cysteine proteinases"/>
    <property type="match status" value="1"/>
</dbReference>